<evidence type="ECO:0000313" key="2">
    <source>
        <dbReference type="Proteomes" id="UP000199317"/>
    </source>
</evidence>
<dbReference type="RefSeq" id="WP_225979255.1">
    <property type="nucleotide sequence ID" value="NZ_CP028290.1"/>
</dbReference>
<gene>
    <name evidence="1" type="ORF">SAMN04489708_1363</name>
</gene>
<keyword evidence="2" id="KW-1185">Reference proteome</keyword>
<proteinExistence type="predicted"/>
<sequence length="336" mass="37082">MSAADWAGIAVLKGAWNRMALARQGRAAGVPMPQWREDHWVLHALGIGIEPFHAWFGRNPGADFQDFARWLQETAGPPPTDRVVRIDAALSGLPPPPGAQRLIAEVDRIAPVLSAEDLAFWDAQGYVVLHDAVLPADAEATAGAIWEFLHARPEDPSTWYPPNDHGIMVQLFQHAALERNRRNLRIHKAFAQLWGTADLWCTTDRVGFNAPETPSHRFPGPHLHWDVSLRIPVPFGTQGILYLTDTRSEQGALTLVPGFHHRLGVWLEGLPGGPASARTQDLQALGAVPIAGRAGDLIIWHHALPHGSRPNSTDRPRLVHYLNFFPADAPAQDEWV</sequence>
<dbReference type="Proteomes" id="UP000199317">
    <property type="component" value="Unassembled WGS sequence"/>
</dbReference>
<dbReference type="EMBL" id="FNJL01000036">
    <property type="protein sequence ID" value="SDP88286.1"/>
    <property type="molecule type" value="Genomic_DNA"/>
</dbReference>
<name>A0A1H0WD98_9BURK</name>
<organism evidence="1 2">
    <name type="scientific">Paracidovorax cattleyae</name>
    <dbReference type="NCBI Taxonomy" id="80868"/>
    <lineage>
        <taxon>Bacteria</taxon>
        <taxon>Pseudomonadati</taxon>
        <taxon>Pseudomonadota</taxon>
        <taxon>Betaproteobacteria</taxon>
        <taxon>Burkholderiales</taxon>
        <taxon>Comamonadaceae</taxon>
        <taxon>Paracidovorax</taxon>
    </lineage>
</organism>
<dbReference type="PANTHER" id="PTHR31630">
    <property type="entry name" value="PHYTANOYL-COA DIOXYGENASE-RELATED-RELATED"/>
    <property type="match status" value="1"/>
</dbReference>
<keyword evidence="1" id="KW-0223">Dioxygenase</keyword>
<dbReference type="Gene3D" id="2.60.120.620">
    <property type="entry name" value="q2cbj1_9rhob like domain"/>
    <property type="match status" value="1"/>
</dbReference>
<evidence type="ECO:0000313" key="1">
    <source>
        <dbReference type="EMBL" id="SDP88286.1"/>
    </source>
</evidence>
<dbReference type="Pfam" id="PF05721">
    <property type="entry name" value="PhyH"/>
    <property type="match status" value="1"/>
</dbReference>
<dbReference type="PANTHER" id="PTHR31630:SF6">
    <property type="entry name" value="PHYTANOYL-COA DIOXYGENASE-RELATED"/>
    <property type="match status" value="1"/>
</dbReference>
<reference evidence="2" key="1">
    <citation type="submission" date="2016-10" db="EMBL/GenBank/DDBJ databases">
        <authorList>
            <person name="Varghese N."/>
            <person name="Submissions S."/>
        </authorList>
    </citation>
    <scope>NUCLEOTIDE SEQUENCE [LARGE SCALE GENOMIC DNA]</scope>
    <source>
        <strain evidence="2">DSM 17101</strain>
    </source>
</reference>
<protein>
    <submittedName>
        <fullName evidence="1">Phytanoyl-CoA dioxygenase (PhyH)</fullName>
    </submittedName>
</protein>
<dbReference type="AlphaFoldDB" id="A0A1H0WD98"/>
<dbReference type="InterPro" id="IPR008775">
    <property type="entry name" value="Phytyl_CoA_dOase-like"/>
</dbReference>
<keyword evidence="1" id="KW-0560">Oxidoreductase</keyword>
<dbReference type="SUPFAM" id="SSF51197">
    <property type="entry name" value="Clavaminate synthase-like"/>
    <property type="match status" value="1"/>
</dbReference>
<accession>A0A1H0WD98</accession>
<dbReference type="GO" id="GO:0016706">
    <property type="term" value="F:2-oxoglutarate-dependent dioxygenase activity"/>
    <property type="evidence" value="ECO:0007669"/>
    <property type="project" value="UniProtKB-ARBA"/>
</dbReference>